<dbReference type="OrthoDB" id="823504at2759"/>
<dbReference type="InterPro" id="IPR010255">
    <property type="entry name" value="Haem_peroxidase_sf"/>
</dbReference>
<dbReference type="Gene3D" id="1.10.630.10">
    <property type="entry name" value="Cytochrome P450"/>
    <property type="match status" value="1"/>
</dbReference>
<gene>
    <name evidence="6" type="ORF">E1B28_012947</name>
</gene>
<dbReference type="Gene3D" id="1.10.640.10">
    <property type="entry name" value="Haem peroxidase domain superfamily, animal type"/>
    <property type="match status" value="1"/>
</dbReference>
<keyword evidence="5" id="KW-0349">Heme</keyword>
<dbReference type="GO" id="GO:0005506">
    <property type="term" value="F:iron ion binding"/>
    <property type="evidence" value="ECO:0007669"/>
    <property type="project" value="InterPro"/>
</dbReference>
<sequence>MDKLFLDVKQGLLAKDLYRILQGLEAIVQLSQLFKISDLKAYWNGASSKDSLNDRYLLLEKILVLMSRLGDTKEKSEKLRKLGEDIERFVIDTLYKDLPHPPSTYLDTSYNLNTSQQLPVTTYGSGAVKYAFRTSDGSGYNPLFPSIGKAGTPYARSVTSTNLLPVSSLPDSGLVFDTLLKRDKFVEHPGGVSSLFFAFADLVIHSIFNTDPRDLAINNASSYLDLSILYGSSDEDVRRVRRTDGTGSLWDDVFSDRRLLRMPPASCALLILFSRNHNYIANKILSINEFRGYKNPLELNEKERKSQDDEIFNRARLVNSAYFVQVILGDYVGAILGQVRDGQDWRLNPLVEMRQVNHELAPRGEGNAVSIEFNLLYRWHATLSREDEGWTEAMLQKYLGQDADLSTVTPTQFYVAAVKALQYPDDPREWTFNGLERVDGRFKDEDLANLILNATERRAGAFKARGIPEALRVVEILGIEHARTWGTCSLNEFRKFMNLKPYKNFEQWNGDKTVAAAARSLYKHIDNLELYVGLQAEESKTPGPGAGLCPGYTISRAILADAVSLTHCQFQKSDGSYGGMLTKLLFRTLSDHYKPRSAYAHFPFLDPSYMRQQTEERDMKNGTNDASKYTWTRPSTAVSTPKMVHQYDVVQQILASKEFMTASGERLETILGHRPPDLSFIQNQLLQHREKWASYFLALTDDLIVNRSFDHVGSGVRSVDIVKDVLNILPVKWICQRIAGLPISRDQGRRNYDEEKYCKEFQDICQYVFVNLDSYKDWELRENAISIYKRIHGEIVKDLKGFGSWIKDTVNKITDPCDPEDRSREFLFQLYQTRGTTGLSALADAIFCEVVPTAAHFSQAVAHVINYFLNEEKKEARDDIVKLSKLRTADSTAKIIEHIYESLAYDSPIPVTSLTALKDSKLGDHRINAGEQVFVNLSRNDGLDVEHPHLGLGTHGLLLPPLFEAIAPGVVAAILGLPNLQRAHGESGKFNRYSEEYRGLPLQQYITYEGRVSPFPDSLVVQYTRV</sequence>
<reference evidence="6" key="1">
    <citation type="journal article" date="2021" name="Genome Biol. Evol.">
        <title>The assembled and annotated genome of the fairy-ring fungus Marasmius oreades.</title>
        <authorList>
            <person name="Hiltunen M."/>
            <person name="Ament-Velasquez S.L."/>
            <person name="Johannesson H."/>
        </authorList>
    </citation>
    <scope>NUCLEOTIDE SEQUENCE</scope>
    <source>
        <strain evidence="6">03SP1</strain>
    </source>
</reference>
<dbReference type="PRINTS" id="PR00457">
    <property type="entry name" value="ANPEROXIDASE"/>
</dbReference>
<name>A0A9P7UPH2_9AGAR</name>
<evidence type="ECO:0000256" key="3">
    <source>
        <dbReference type="ARBA" id="ARBA00023002"/>
    </source>
</evidence>
<proteinExistence type="predicted"/>
<evidence type="ECO:0000313" key="6">
    <source>
        <dbReference type="EMBL" id="KAG7089000.1"/>
    </source>
</evidence>
<organism evidence="6 7">
    <name type="scientific">Marasmius oreades</name>
    <name type="common">fairy-ring Marasmius</name>
    <dbReference type="NCBI Taxonomy" id="181124"/>
    <lineage>
        <taxon>Eukaryota</taxon>
        <taxon>Fungi</taxon>
        <taxon>Dikarya</taxon>
        <taxon>Basidiomycota</taxon>
        <taxon>Agaricomycotina</taxon>
        <taxon>Agaricomycetes</taxon>
        <taxon>Agaricomycetidae</taxon>
        <taxon>Agaricales</taxon>
        <taxon>Marasmiineae</taxon>
        <taxon>Marasmiaceae</taxon>
        <taxon>Marasmius</taxon>
    </lineage>
</organism>
<keyword evidence="4 5" id="KW-0408">Iron</keyword>
<accession>A0A9P7UPH2</accession>
<dbReference type="PANTHER" id="PTHR11903">
    <property type="entry name" value="PROSTAGLANDIN G/H SYNTHASE"/>
    <property type="match status" value="1"/>
</dbReference>
<protein>
    <submittedName>
        <fullName evidence="6">Uncharacterized protein</fullName>
    </submittedName>
</protein>
<dbReference type="GO" id="GO:0004601">
    <property type="term" value="F:peroxidase activity"/>
    <property type="evidence" value="ECO:0007669"/>
    <property type="project" value="InterPro"/>
</dbReference>
<dbReference type="GO" id="GO:0016705">
    <property type="term" value="F:oxidoreductase activity, acting on paired donors, with incorporation or reduction of molecular oxygen"/>
    <property type="evidence" value="ECO:0007669"/>
    <property type="project" value="InterPro"/>
</dbReference>
<evidence type="ECO:0000256" key="5">
    <source>
        <dbReference type="PIRSR" id="PIRSR619791-2"/>
    </source>
</evidence>
<evidence type="ECO:0000256" key="4">
    <source>
        <dbReference type="ARBA" id="ARBA00023004"/>
    </source>
</evidence>
<comment type="caution">
    <text evidence="6">The sequence shown here is derived from an EMBL/GenBank/DDBJ whole genome shotgun (WGS) entry which is preliminary data.</text>
</comment>
<evidence type="ECO:0000256" key="1">
    <source>
        <dbReference type="ARBA" id="ARBA00022723"/>
    </source>
</evidence>
<keyword evidence="7" id="KW-1185">Reference proteome</keyword>
<dbReference type="GO" id="GO:0051213">
    <property type="term" value="F:dioxygenase activity"/>
    <property type="evidence" value="ECO:0007669"/>
    <property type="project" value="UniProtKB-KW"/>
</dbReference>
<dbReference type="AlphaFoldDB" id="A0A9P7UPH2"/>
<keyword evidence="3" id="KW-0560">Oxidoreductase</keyword>
<dbReference type="InterPro" id="IPR037120">
    <property type="entry name" value="Haem_peroxidase_sf_animal"/>
</dbReference>
<dbReference type="PROSITE" id="PS50292">
    <property type="entry name" value="PEROXIDASE_3"/>
    <property type="match status" value="1"/>
</dbReference>
<keyword evidence="2" id="KW-0223">Dioxygenase</keyword>
<dbReference type="GO" id="GO:0020037">
    <property type="term" value="F:heme binding"/>
    <property type="evidence" value="ECO:0007669"/>
    <property type="project" value="InterPro"/>
</dbReference>
<dbReference type="RefSeq" id="XP_043005471.1">
    <property type="nucleotide sequence ID" value="XM_043158099.1"/>
</dbReference>
<evidence type="ECO:0000313" key="7">
    <source>
        <dbReference type="Proteomes" id="UP001049176"/>
    </source>
</evidence>
<dbReference type="SUPFAM" id="SSF48113">
    <property type="entry name" value="Heme-dependent peroxidases"/>
    <property type="match status" value="1"/>
</dbReference>
<feature type="binding site" description="axial binding residue" evidence="5">
    <location>
        <position position="380"/>
    </location>
    <ligand>
        <name>heme b</name>
        <dbReference type="ChEBI" id="CHEBI:60344"/>
    </ligand>
    <ligandPart>
        <name>Fe</name>
        <dbReference type="ChEBI" id="CHEBI:18248"/>
    </ligandPart>
</feature>
<keyword evidence="1 5" id="KW-0479">Metal-binding</keyword>
<dbReference type="SUPFAM" id="SSF48264">
    <property type="entry name" value="Cytochrome P450"/>
    <property type="match status" value="1"/>
</dbReference>
<dbReference type="GO" id="GO:0004497">
    <property type="term" value="F:monooxygenase activity"/>
    <property type="evidence" value="ECO:0007669"/>
    <property type="project" value="InterPro"/>
</dbReference>
<dbReference type="GO" id="GO:0006979">
    <property type="term" value="P:response to oxidative stress"/>
    <property type="evidence" value="ECO:0007669"/>
    <property type="project" value="InterPro"/>
</dbReference>
<dbReference type="Pfam" id="PF03098">
    <property type="entry name" value="An_peroxidase"/>
    <property type="match status" value="2"/>
</dbReference>
<evidence type="ECO:0000256" key="2">
    <source>
        <dbReference type="ARBA" id="ARBA00022964"/>
    </source>
</evidence>
<dbReference type="PANTHER" id="PTHR11903:SF37">
    <property type="entry name" value="PSI-PRODUCING OXYGENASE A"/>
    <property type="match status" value="1"/>
</dbReference>
<dbReference type="InterPro" id="IPR050783">
    <property type="entry name" value="Oxylipin_biosynth_metab"/>
</dbReference>
<dbReference type="InterPro" id="IPR036396">
    <property type="entry name" value="Cyt_P450_sf"/>
</dbReference>
<dbReference type="GO" id="GO:0006631">
    <property type="term" value="P:fatty acid metabolic process"/>
    <property type="evidence" value="ECO:0007669"/>
    <property type="project" value="UniProtKB-ARBA"/>
</dbReference>
<dbReference type="GeneID" id="66082022"/>
<dbReference type="KEGG" id="more:E1B28_012947"/>
<dbReference type="InterPro" id="IPR019791">
    <property type="entry name" value="Haem_peroxidase_animal"/>
</dbReference>
<dbReference type="EMBL" id="CM032188">
    <property type="protein sequence ID" value="KAG7089000.1"/>
    <property type="molecule type" value="Genomic_DNA"/>
</dbReference>
<dbReference type="Proteomes" id="UP001049176">
    <property type="component" value="Chromosome 8"/>
</dbReference>